<dbReference type="Proteomes" id="UP000315303">
    <property type="component" value="Unassembled WGS sequence"/>
</dbReference>
<sequence>MQYKYPILSAIMALSLTGCGGSSSSDNTPPAQTPDNNTILHIEDTFKINQSAELFLYYPNEEITNINWQQTSGSPVTFLAKNSKAISFTPKTSGDYQFTVNFLVNGISQNLDKTITVLEENSDITARLAHTVTMENKVSLRVATTNDVAHDSISWQQTAGPTVSFTHDDNSGNYAIFFDAPTVNEDTLITFEATASSDNGTFTDKVAVLVEPAQAITNNAYFDSRVAHVFPYNDNSPYASDIVDCVYSNKLTSSCTLSKLPLIAQETLGSSQTPDIDDIMDRVVVSHHWMGDRFKHFIENFDENNDFKHLLRATTAIVISYDVRPSFYWAATGAIYLDPENFWITPEERDTINEAPDFRSNFGKDLQFVMPWRYVKDNNYASLYFSKNNRVTRTEHDGLYRLTSLMYHELAHANDFFPSNEWFIHSSGSRVLDAATSSNFESDKLSITHPLHSQEMRNLAQVSFKGETASTSQKAYLPNDIKSFFEADEATDYYAYSSLREDYAMLFEELMMQSRYRVFRDVAITNQPTGSNVSGADYIVTWGQRGRIGEAKLKQRVFFSASRVLPEFDSNTALNNVPAPIQMIVGDNWIENLTISSQQTNFANMLLQTSSAANEHLNRSNHPMANNDTQRYYQKALPSH</sequence>
<evidence type="ECO:0000313" key="3">
    <source>
        <dbReference type="EMBL" id="TPH16437.1"/>
    </source>
</evidence>
<comment type="caution">
    <text evidence="3">The sequence shown here is derived from an EMBL/GenBank/DDBJ whole genome shotgun (WGS) entry which is preliminary data.</text>
</comment>
<dbReference type="RefSeq" id="WP_140602673.1">
    <property type="nucleotide sequence ID" value="NZ_SAWY01000013.1"/>
</dbReference>
<dbReference type="Gene3D" id="2.60.40.3010">
    <property type="match status" value="1"/>
</dbReference>
<reference evidence="3 4" key="1">
    <citation type="submission" date="2019-01" db="EMBL/GenBank/DDBJ databases">
        <title>Litorilituus lipolytica sp. nov., isolated from intertidal sand of the Yellow Sea in China.</title>
        <authorList>
            <person name="Liu A."/>
        </authorList>
    </citation>
    <scope>NUCLEOTIDE SEQUENCE [LARGE SCALE GENOMIC DNA]</scope>
    <source>
        <strain evidence="3 4">RZ04</strain>
    </source>
</reference>
<organism evidence="3 4">
    <name type="scientific">Litorilituus lipolyticus</name>
    <dbReference type="NCBI Taxonomy" id="2491017"/>
    <lineage>
        <taxon>Bacteria</taxon>
        <taxon>Pseudomonadati</taxon>
        <taxon>Pseudomonadota</taxon>
        <taxon>Gammaproteobacteria</taxon>
        <taxon>Alteromonadales</taxon>
        <taxon>Colwelliaceae</taxon>
        <taxon>Litorilituus</taxon>
    </lineage>
</organism>
<dbReference type="PROSITE" id="PS51257">
    <property type="entry name" value="PROKAR_LIPOPROTEIN"/>
    <property type="match status" value="1"/>
</dbReference>
<keyword evidence="4" id="KW-1185">Reference proteome</keyword>
<evidence type="ECO:0000256" key="1">
    <source>
        <dbReference type="SAM" id="MobiDB-lite"/>
    </source>
</evidence>
<name>A0A502L7U6_9GAMM</name>
<feature type="chain" id="PRO_5021385495" description="Lipoprotein" evidence="2">
    <location>
        <begin position="25"/>
        <end position="640"/>
    </location>
</feature>
<dbReference type="AlphaFoldDB" id="A0A502L7U6"/>
<dbReference type="EMBL" id="SAWY01000013">
    <property type="protein sequence ID" value="TPH16437.1"/>
    <property type="molecule type" value="Genomic_DNA"/>
</dbReference>
<feature type="region of interest" description="Disordered" evidence="1">
    <location>
        <begin position="617"/>
        <end position="640"/>
    </location>
</feature>
<evidence type="ECO:0000313" key="4">
    <source>
        <dbReference type="Proteomes" id="UP000315303"/>
    </source>
</evidence>
<accession>A0A502L7U6</accession>
<protein>
    <recommendedName>
        <fullName evidence="5">Lipoprotein</fullName>
    </recommendedName>
</protein>
<feature type="signal peptide" evidence="2">
    <location>
        <begin position="1"/>
        <end position="24"/>
    </location>
</feature>
<evidence type="ECO:0000256" key="2">
    <source>
        <dbReference type="SAM" id="SignalP"/>
    </source>
</evidence>
<keyword evidence="2" id="KW-0732">Signal</keyword>
<feature type="compositionally biased region" description="Polar residues" evidence="1">
    <location>
        <begin position="620"/>
        <end position="632"/>
    </location>
</feature>
<evidence type="ECO:0008006" key="5">
    <source>
        <dbReference type="Google" id="ProtNLM"/>
    </source>
</evidence>
<gene>
    <name evidence="3" type="ORF">EPA86_06780</name>
</gene>
<proteinExistence type="predicted"/>
<dbReference type="OrthoDB" id="5803286at2"/>